<sequence>MSDQPANPITRNDAARVDMDPERLEQHIKRAQEAIANDKKEVPEFWVNKYKREAAKNWDLFYKRNTNKFFKDRHWTDREFEELAYKADQQEQLKCLEVGCGTGSFIYPALAENPNLFIYACDFSKRAVDLVKSNEQYQEGRCKAFTCDLTADALTDNIPAASLDLVSALFVFSAIPSEKMEAAIKNIYQVLKPGGCVLFRDYGLYDEAQIKFSVASDKKLDDNLYVRQDGTMSYFFSVEDLASRFESAGFKTLKNDYIYRETTNRRLEMNVDRIFVQAKFQKPL</sequence>
<dbReference type="Pfam" id="PF08242">
    <property type="entry name" value="Methyltransf_12"/>
    <property type="match status" value="1"/>
</dbReference>
<dbReference type="Proteomes" id="UP000027586">
    <property type="component" value="Unassembled WGS sequence"/>
</dbReference>
<protein>
    <recommendedName>
        <fullName evidence="4">tRNA N(3)-methylcytidine methyltransferase</fullName>
        <ecNumber evidence="4">2.1.1.-</ecNumber>
    </recommendedName>
</protein>
<dbReference type="PANTHER" id="PTHR22809">
    <property type="entry name" value="METHYLTRANSFERASE-RELATED"/>
    <property type="match status" value="1"/>
</dbReference>
<keyword evidence="3 4" id="KW-0808">Transferase</keyword>
<dbReference type="STRING" id="1263082.A0A068SI25"/>
<gene>
    <name evidence="6" type="ORF">LCOR_12337.1</name>
</gene>
<evidence type="ECO:0000259" key="5">
    <source>
        <dbReference type="Pfam" id="PF08242"/>
    </source>
</evidence>
<dbReference type="GO" id="GO:0052735">
    <property type="term" value="F:tRNA (cytidine-3-)-methyltransferase activity"/>
    <property type="evidence" value="ECO:0007669"/>
    <property type="project" value="EnsemblFungi"/>
</dbReference>
<proteinExistence type="inferred from homology"/>
<dbReference type="EMBL" id="CBTN010000203">
    <property type="protein sequence ID" value="CDH61562.1"/>
    <property type="molecule type" value="Genomic_DNA"/>
</dbReference>
<evidence type="ECO:0000256" key="2">
    <source>
        <dbReference type="ARBA" id="ARBA00022603"/>
    </source>
</evidence>
<dbReference type="InterPro" id="IPR026113">
    <property type="entry name" value="METTL2/6/8-like"/>
</dbReference>
<dbReference type="GO" id="GO:0106217">
    <property type="term" value="P:tRNA C3-cytosine methylation"/>
    <property type="evidence" value="ECO:0007669"/>
    <property type="project" value="EnsemblFungi"/>
</dbReference>
<comment type="caution">
    <text evidence="6">The sequence shown here is derived from an EMBL/GenBank/DDBJ whole genome shotgun (WGS) entry which is preliminary data.</text>
</comment>
<dbReference type="EC" id="2.1.1.-" evidence="4"/>
<dbReference type="Gene3D" id="3.40.50.150">
    <property type="entry name" value="Vaccinia Virus protein VP39"/>
    <property type="match status" value="1"/>
</dbReference>
<evidence type="ECO:0000256" key="1">
    <source>
        <dbReference type="ARBA" id="ARBA00009725"/>
    </source>
</evidence>
<evidence type="ECO:0000313" key="7">
    <source>
        <dbReference type="Proteomes" id="UP000027586"/>
    </source>
</evidence>
<dbReference type="VEuPathDB" id="FungiDB:LCOR_12337.1"/>
<reference evidence="6" key="1">
    <citation type="submission" date="2013-08" db="EMBL/GenBank/DDBJ databases">
        <title>Gene expansion shapes genome architecture in the human pathogen Lichtheimia corymbifera: an evolutionary genomics analysis in the ancient terrestrial Mucorales (Mucoromycotina).</title>
        <authorList>
            <person name="Schwartze V.U."/>
            <person name="Winter S."/>
            <person name="Shelest E."/>
            <person name="Marcet-Houben M."/>
            <person name="Horn F."/>
            <person name="Wehner S."/>
            <person name="Hoffmann K."/>
            <person name="Riege K."/>
            <person name="Sammeth M."/>
            <person name="Nowrousian M."/>
            <person name="Valiante V."/>
            <person name="Linde J."/>
            <person name="Jacobsen I.D."/>
            <person name="Marz M."/>
            <person name="Brakhage A.A."/>
            <person name="Gabaldon T."/>
            <person name="Bocker S."/>
            <person name="Voigt K."/>
        </authorList>
    </citation>
    <scope>NUCLEOTIDE SEQUENCE [LARGE SCALE GENOMIC DNA]</scope>
    <source>
        <strain evidence="6">FSU 9682</strain>
    </source>
</reference>
<feature type="domain" description="Methyltransferase type 12" evidence="5">
    <location>
        <begin position="96"/>
        <end position="196"/>
    </location>
</feature>
<evidence type="ECO:0000256" key="4">
    <source>
        <dbReference type="PIRNR" id="PIRNR037755"/>
    </source>
</evidence>
<evidence type="ECO:0000256" key="3">
    <source>
        <dbReference type="ARBA" id="ARBA00022679"/>
    </source>
</evidence>
<comment type="function">
    <text evidence="4">S-adenosyl-L-methionine-dependent methyltransferase.</text>
</comment>
<dbReference type="PANTHER" id="PTHR22809:SF5">
    <property type="entry name" value="TRNA N(3)-METHYLCYTIDINE METHYLTRANSFERASE METTL6"/>
    <property type="match status" value="1"/>
</dbReference>
<dbReference type="AlphaFoldDB" id="A0A068SI25"/>
<dbReference type="PIRSF" id="PIRSF037755">
    <property type="entry name" value="Mettl2_prd"/>
    <property type="match status" value="1"/>
</dbReference>
<dbReference type="InterPro" id="IPR013217">
    <property type="entry name" value="Methyltransf_12"/>
</dbReference>
<dbReference type="SUPFAM" id="SSF53335">
    <property type="entry name" value="S-adenosyl-L-methionine-dependent methyltransferases"/>
    <property type="match status" value="1"/>
</dbReference>
<name>A0A068SI25_9FUNG</name>
<dbReference type="InterPro" id="IPR029063">
    <property type="entry name" value="SAM-dependent_MTases_sf"/>
</dbReference>
<accession>A0A068SI25</accession>
<keyword evidence="2 4" id="KW-0489">Methyltransferase</keyword>
<organism evidence="6 7">
    <name type="scientific">Lichtheimia corymbifera JMRC:FSU:9682</name>
    <dbReference type="NCBI Taxonomy" id="1263082"/>
    <lineage>
        <taxon>Eukaryota</taxon>
        <taxon>Fungi</taxon>
        <taxon>Fungi incertae sedis</taxon>
        <taxon>Mucoromycota</taxon>
        <taxon>Mucoromycotina</taxon>
        <taxon>Mucoromycetes</taxon>
        <taxon>Mucorales</taxon>
        <taxon>Lichtheimiaceae</taxon>
        <taxon>Lichtheimia</taxon>
    </lineage>
</organism>
<dbReference type="CDD" id="cd02440">
    <property type="entry name" value="AdoMet_MTases"/>
    <property type="match status" value="1"/>
</dbReference>
<comment type="similarity">
    <text evidence="1 4">Belongs to the methyltransferase superfamily. METL family.</text>
</comment>
<dbReference type="OrthoDB" id="417697at2759"/>
<keyword evidence="7" id="KW-1185">Reference proteome</keyword>
<evidence type="ECO:0000313" key="6">
    <source>
        <dbReference type="EMBL" id="CDH61562.1"/>
    </source>
</evidence>